<reference evidence="1 2" key="1">
    <citation type="submission" date="2015-01" db="EMBL/GenBank/DDBJ databases">
        <title>Evolution of Trichinella species and genotypes.</title>
        <authorList>
            <person name="Korhonen P.K."/>
            <person name="Edoardo P."/>
            <person name="Giuseppe L.R."/>
            <person name="Gasser R.B."/>
        </authorList>
    </citation>
    <scope>NUCLEOTIDE SEQUENCE [LARGE SCALE GENOMIC DNA]</scope>
    <source>
        <strain evidence="1">ISS1980</strain>
    </source>
</reference>
<comment type="caution">
    <text evidence="1">The sequence shown here is derived from an EMBL/GenBank/DDBJ whole genome shotgun (WGS) entry which is preliminary data.</text>
</comment>
<keyword evidence="2" id="KW-1185">Reference proteome</keyword>
<protein>
    <submittedName>
        <fullName evidence="1">Uncharacterized protein</fullName>
    </submittedName>
</protein>
<organism evidence="1 2">
    <name type="scientific">Trichinella papuae</name>
    <dbReference type="NCBI Taxonomy" id="268474"/>
    <lineage>
        <taxon>Eukaryota</taxon>
        <taxon>Metazoa</taxon>
        <taxon>Ecdysozoa</taxon>
        <taxon>Nematoda</taxon>
        <taxon>Enoplea</taxon>
        <taxon>Dorylaimia</taxon>
        <taxon>Trichinellida</taxon>
        <taxon>Trichinellidae</taxon>
        <taxon>Trichinella</taxon>
    </lineage>
</organism>
<dbReference type="EMBL" id="JYDO01000119">
    <property type="protein sequence ID" value="KRZ70144.1"/>
    <property type="molecule type" value="Genomic_DNA"/>
</dbReference>
<evidence type="ECO:0000313" key="2">
    <source>
        <dbReference type="Proteomes" id="UP000054843"/>
    </source>
</evidence>
<accession>A0A0V1MFA5</accession>
<proteinExistence type="predicted"/>
<name>A0A0V1MFA5_9BILA</name>
<feature type="non-terminal residue" evidence="1">
    <location>
        <position position="136"/>
    </location>
</feature>
<sequence length="136" mass="15497">LTLPGFRTDRGMSWRVFNGLILAKSCSFDCQTDGCRSSFAPGIFVRIRNKIHAYPFHIVSISLISWDGVRSLNPYIRIVRFRWGENASSEVPLCFYLHNIDSKSACNPWSSNCLGHRDRDKPMARNVDNIMGKGKE</sequence>
<dbReference type="Proteomes" id="UP000054843">
    <property type="component" value="Unassembled WGS sequence"/>
</dbReference>
<dbReference type="AlphaFoldDB" id="A0A0V1MFA5"/>
<evidence type="ECO:0000313" key="1">
    <source>
        <dbReference type="EMBL" id="KRZ70144.1"/>
    </source>
</evidence>
<gene>
    <name evidence="1" type="ORF">T10_12930</name>
</gene>
<feature type="non-terminal residue" evidence="1">
    <location>
        <position position="1"/>
    </location>
</feature>